<dbReference type="RefSeq" id="WP_256136828.1">
    <property type="nucleotide sequence ID" value="NZ_JANGAB010000117.1"/>
</dbReference>
<organism evidence="1 2">
    <name type="scientific">Bittarella massiliensis</name>
    <name type="common">ex Durand et al. 2017</name>
    <dbReference type="NCBI Taxonomy" id="1720313"/>
    <lineage>
        <taxon>Bacteria</taxon>
        <taxon>Bacillati</taxon>
        <taxon>Bacillota</taxon>
        <taxon>Clostridia</taxon>
        <taxon>Eubacteriales</taxon>
        <taxon>Oscillospiraceae</taxon>
        <taxon>Bittarella (ex Durand et al. 2017)</taxon>
    </lineage>
</organism>
<gene>
    <name evidence="1" type="ORF">NE646_13600</name>
</gene>
<proteinExistence type="predicted"/>
<accession>A0AAW5KCT1</accession>
<feature type="non-terminal residue" evidence="1">
    <location>
        <position position="1"/>
    </location>
</feature>
<dbReference type="Proteomes" id="UP001205063">
    <property type="component" value="Unassembled WGS sequence"/>
</dbReference>
<evidence type="ECO:0000313" key="1">
    <source>
        <dbReference type="EMBL" id="MCQ4950672.1"/>
    </source>
</evidence>
<feature type="non-terminal residue" evidence="1">
    <location>
        <position position="124"/>
    </location>
</feature>
<protein>
    <recommendedName>
        <fullName evidence="3">DUF11 domain-containing protein</fullName>
    </recommendedName>
</protein>
<evidence type="ECO:0000313" key="2">
    <source>
        <dbReference type="Proteomes" id="UP001205063"/>
    </source>
</evidence>
<name>A0AAW5KCT1_9FIRM</name>
<evidence type="ECO:0008006" key="3">
    <source>
        <dbReference type="Google" id="ProtNLM"/>
    </source>
</evidence>
<comment type="caution">
    <text evidence="1">The sequence shown here is derived from an EMBL/GenBank/DDBJ whole genome shotgun (WGS) entry which is preliminary data.</text>
</comment>
<sequence length="124" mass="12969">ATSPTVTPNGDGSARPIPYPNGHLAKVAENLKDGGGKVQVGDRVQYTLRAENSRYGSVWTGVSIVVALPQGLEIDLDSIYLTGPDGSKKALDAGVYVPASRTLAVFVGDIYGGEGYELVFEATI</sequence>
<reference evidence="1" key="1">
    <citation type="submission" date="2022-06" db="EMBL/GenBank/DDBJ databases">
        <title>Isolation of gut microbiota from human fecal samples.</title>
        <authorList>
            <person name="Pamer E.G."/>
            <person name="Barat B."/>
            <person name="Waligurski E."/>
            <person name="Medina S."/>
            <person name="Paddock L."/>
            <person name="Mostad J."/>
        </authorList>
    </citation>
    <scope>NUCLEOTIDE SEQUENCE</scope>
    <source>
        <strain evidence="1">DFI.7.96</strain>
    </source>
</reference>
<dbReference type="AlphaFoldDB" id="A0AAW5KCT1"/>
<dbReference type="EMBL" id="JANGAB010000117">
    <property type="protein sequence ID" value="MCQ4950672.1"/>
    <property type="molecule type" value="Genomic_DNA"/>
</dbReference>